<dbReference type="EMBL" id="DYYG01000006">
    <property type="protein sequence ID" value="HJE22301.1"/>
    <property type="molecule type" value="Genomic_DNA"/>
</dbReference>
<reference evidence="4" key="1">
    <citation type="journal article" date="2021" name="PeerJ">
        <title>Extensive microbial diversity within the chicken gut microbiome revealed by metagenomics and culture.</title>
        <authorList>
            <person name="Gilroy R."/>
            <person name="Ravi A."/>
            <person name="Getino M."/>
            <person name="Pursley I."/>
            <person name="Horton D.L."/>
            <person name="Alikhan N.F."/>
            <person name="Baker D."/>
            <person name="Gharbi K."/>
            <person name="Hall N."/>
            <person name="Watson M."/>
            <person name="Adriaenssens E.M."/>
            <person name="Foster-Nyarko E."/>
            <person name="Jarju S."/>
            <person name="Secka A."/>
            <person name="Antonio M."/>
            <person name="Oren A."/>
            <person name="Chaudhuri R.R."/>
            <person name="La Ragione R."/>
            <person name="Hildebrand F."/>
            <person name="Pallen M.J."/>
        </authorList>
    </citation>
    <scope>NUCLEOTIDE SEQUENCE</scope>
    <source>
        <strain evidence="4">316</strain>
    </source>
</reference>
<reference evidence="4" key="2">
    <citation type="submission" date="2021-09" db="EMBL/GenBank/DDBJ databases">
        <authorList>
            <person name="Gilroy R."/>
        </authorList>
    </citation>
    <scope>NUCLEOTIDE SEQUENCE</scope>
    <source>
        <strain evidence="4">316</strain>
    </source>
</reference>
<dbReference type="Pfam" id="PF19291">
    <property type="entry name" value="TREH_N"/>
    <property type="match status" value="1"/>
</dbReference>
<feature type="region of interest" description="Disordered" evidence="1">
    <location>
        <begin position="608"/>
        <end position="627"/>
    </location>
</feature>
<feature type="domain" description="Trehalase-like N-terminal" evidence="3">
    <location>
        <begin position="5"/>
        <end position="157"/>
    </location>
</feature>
<dbReference type="Proteomes" id="UP000742631">
    <property type="component" value="Unassembled WGS sequence"/>
</dbReference>
<gene>
    <name evidence="4" type="ORF">K8W01_01390</name>
</gene>
<name>A0A921DZ56_9HYPH</name>
<feature type="compositionally biased region" description="Basic and acidic residues" evidence="1">
    <location>
        <begin position="609"/>
        <end position="620"/>
    </location>
</feature>
<dbReference type="InterPro" id="IPR008928">
    <property type="entry name" value="6-hairpin_glycosidase_sf"/>
</dbReference>
<dbReference type="SUPFAM" id="SSF48208">
    <property type="entry name" value="Six-hairpin glycosidases"/>
    <property type="match status" value="1"/>
</dbReference>
<dbReference type="InterPro" id="IPR011613">
    <property type="entry name" value="GH15-like"/>
</dbReference>
<keyword evidence="4" id="KW-0378">Hydrolase</keyword>
<dbReference type="PANTHER" id="PTHR31616:SF0">
    <property type="entry name" value="GLUCAN 1,4-ALPHA-GLUCOSIDASE"/>
    <property type="match status" value="1"/>
</dbReference>
<dbReference type="PANTHER" id="PTHR31616">
    <property type="entry name" value="TREHALASE"/>
    <property type="match status" value="1"/>
</dbReference>
<proteinExistence type="predicted"/>
<evidence type="ECO:0000313" key="5">
    <source>
        <dbReference type="Proteomes" id="UP000742631"/>
    </source>
</evidence>
<dbReference type="InterPro" id="IPR045582">
    <property type="entry name" value="Trehalase-like_N"/>
</dbReference>
<feature type="domain" description="GH15-like" evidence="2">
    <location>
        <begin position="227"/>
        <end position="598"/>
    </location>
</feature>
<evidence type="ECO:0000313" key="4">
    <source>
        <dbReference type="EMBL" id="HJE22301.1"/>
    </source>
</evidence>
<evidence type="ECO:0000256" key="1">
    <source>
        <dbReference type="SAM" id="MobiDB-lite"/>
    </source>
</evidence>
<comment type="caution">
    <text evidence="4">The sequence shown here is derived from an EMBL/GenBank/DDBJ whole genome shotgun (WGS) entry which is preliminary data.</text>
</comment>
<dbReference type="InterPro" id="IPR012341">
    <property type="entry name" value="6hp_glycosidase-like_sf"/>
</dbReference>
<sequence>MTDRPIADYAVIGDTCTTALIARDGSLDWLCWPRHDGPAVFLALLDAERGGTCRLVLDGLSGTTRRYLPGTTILETTFVTATGRAVLTDFMPLHPHESVPDEGPDGHAQGRLVRRFACEAGQVSGRWELRPTFDYARAPTEAVTQADGRIRFRGGGETILAACTVPLERRGAAAEGAFSLRAGARADLVIAHGDDTVEEGVSEAVDASLAATRAYWEEWSGRCTYRGPYRETVLRSALTLKLLTHGPSGGIVAAATAGLPEAVPGNRNYDYRYVWMRDASFTVTAFVNLGYDREAAEFLRFLREADPSRGRDLHLMYALRGPVPAEQALDHLRGWRGTGPVTIGNAAAEQDQYDIYGEFLVALHGYLEAVDFDPPVKVNDHLPEALAHLTGHIVRARHAPDHGLWEMRTRKRQSLHTKAMLWVGLDRAVQIARSDPKHQLADPETVAGWERAAREIRAEYHDRGWNPSRGAYTMAYDSDDLDAAVLRAVLFDAFDPHDPRVAATLDRVGEELGAGDLLYRYRVEDGLEGDEATFSACAFWRVGCLALAGRTDAATALFERLIARGNDLGLFAEEIDAESGEQRGNLPQGFTHMAIINHAVRLAATTWDGETRTEEPDCRAEPAAAPA</sequence>
<dbReference type="GO" id="GO:0004553">
    <property type="term" value="F:hydrolase activity, hydrolyzing O-glycosyl compounds"/>
    <property type="evidence" value="ECO:0007669"/>
    <property type="project" value="UniProtKB-ARBA"/>
</dbReference>
<dbReference type="Pfam" id="PF00723">
    <property type="entry name" value="Glyco_hydro_15"/>
    <property type="match status" value="1"/>
</dbReference>
<evidence type="ECO:0000259" key="3">
    <source>
        <dbReference type="Pfam" id="PF19291"/>
    </source>
</evidence>
<evidence type="ECO:0000259" key="2">
    <source>
        <dbReference type="Pfam" id="PF00723"/>
    </source>
</evidence>
<accession>A0A921DZ56</accession>
<protein>
    <submittedName>
        <fullName evidence="4">Glycoside hydrolase family 15 protein</fullName>
    </submittedName>
</protein>
<dbReference type="AlphaFoldDB" id="A0A921DZ56"/>
<dbReference type="GO" id="GO:0005975">
    <property type="term" value="P:carbohydrate metabolic process"/>
    <property type="evidence" value="ECO:0007669"/>
    <property type="project" value="InterPro"/>
</dbReference>
<organism evidence="4 5">
    <name type="scientific">Methylorubrum populi</name>
    <dbReference type="NCBI Taxonomy" id="223967"/>
    <lineage>
        <taxon>Bacteria</taxon>
        <taxon>Pseudomonadati</taxon>
        <taxon>Pseudomonadota</taxon>
        <taxon>Alphaproteobacteria</taxon>
        <taxon>Hyphomicrobiales</taxon>
        <taxon>Methylobacteriaceae</taxon>
        <taxon>Methylorubrum</taxon>
    </lineage>
</organism>
<dbReference type="Gene3D" id="1.50.10.10">
    <property type="match status" value="1"/>
</dbReference>